<dbReference type="HOGENOM" id="CLU_313359_0_0_1"/>
<dbReference type="InterPro" id="IPR026797">
    <property type="entry name" value="HAUS_6"/>
</dbReference>
<dbReference type="STRING" id="283909.R7T6K9"/>
<dbReference type="Proteomes" id="UP000014760">
    <property type="component" value="Unassembled WGS sequence"/>
</dbReference>
<name>R7T6K9_CAPTE</name>
<evidence type="ECO:0000259" key="3">
    <source>
        <dbReference type="Pfam" id="PF14661"/>
    </source>
</evidence>
<dbReference type="Pfam" id="PF14661">
    <property type="entry name" value="HAUS6_N"/>
    <property type="match status" value="2"/>
</dbReference>
<dbReference type="GO" id="GO:0051225">
    <property type="term" value="P:spindle assembly"/>
    <property type="evidence" value="ECO:0007669"/>
    <property type="project" value="InterPro"/>
</dbReference>
<feature type="domain" description="HAUS augmin-like complex subunit 6 N-terminal" evidence="3">
    <location>
        <begin position="11"/>
        <end position="68"/>
    </location>
</feature>
<feature type="region of interest" description="Disordered" evidence="2">
    <location>
        <begin position="853"/>
        <end position="884"/>
    </location>
</feature>
<dbReference type="EMBL" id="KB311498">
    <property type="protein sequence ID" value="ELT89135.1"/>
    <property type="molecule type" value="Genomic_DNA"/>
</dbReference>
<dbReference type="GO" id="GO:0008017">
    <property type="term" value="F:microtubule binding"/>
    <property type="evidence" value="ECO:0007669"/>
    <property type="project" value="TreeGrafter"/>
</dbReference>
<organism evidence="4">
    <name type="scientific">Capitella teleta</name>
    <name type="common">Polychaete worm</name>
    <dbReference type="NCBI Taxonomy" id="283909"/>
    <lineage>
        <taxon>Eukaryota</taxon>
        <taxon>Metazoa</taxon>
        <taxon>Spiralia</taxon>
        <taxon>Lophotrochozoa</taxon>
        <taxon>Annelida</taxon>
        <taxon>Polychaeta</taxon>
        <taxon>Sedentaria</taxon>
        <taxon>Scolecida</taxon>
        <taxon>Capitellidae</taxon>
        <taxon>Capitella</taxon>
    </lineage>
</organism>
<reference evidence="5" key="3">
    <citation type="submission" date="2015-06" db="UniProtKB">
        <authorList>
            <consortium name="EnsemblMetazoa"/>
        </authorList>
    </citation>
    <scope>IDENTIFICATION</scope>
</reference>
<gene>
    <name evidence="4" type="ORF">CAPTEDRAFT_194473</name>
</gene>
<feature type="region of interest" description="Disordered" evidence="2">
    <location>
        <begin position="604"/>
        <end position="684"/>
    </location>
</feature>
<accession>R7T6K9</accession>
<reference evidence="4 6" key="2">
    <citation type="journal article" date="2013" name="Nature">
        <title>Insights into bilaterian evolution from three spiralian genomes.</title>
        <authorList>
            <person name="Simakov O."/>
            <person name="Marletaz F."/>
            <person name="Cho S.J."/>
            <person name="Edsinger-Gonzales E."/>
            <person name="Havlak P."/>
            <person name="Hellsten U."/>
            <person name="Kuo D.H."/>
            <person name="Larsson T."/>
            <person name="Lv J."/>
            <person name="Arendt D."/>
            <person name="Savage R."/>
            <person name="Osoegawa K."/>
            <person name="de Jong P."/>
            <person name="Grimwood J."/>
            <person name="Chapman J.A."/>
            <person name="Shapiro H."/>
            <person name="Aerts A."/>
            <person name="Otillar R.P."/>
            <person name="Terry A.Y."/>
            <person name="Boore J.L."/>
            <person name="Grigoriev I.V."/>
            <person name="Lindberg D.R."/>
            <person name="Seaver E.C."/>
            <person name="Weisblat D.A."/>
            <person name="Putnam N.H."/>
            <person name="Rokhsar D.S."/>
        </authorList>
    </citation>
    <scope>NUCLEOTIDE SEQUENCE</scope>
    <source>
        <strain evidence="4 6">I ESC-2004</strain>
    </source>
</reference>
<feature type="compositionally biased region" description="Low complexity" evidence="2">
    <location>
        <begin position="859"/>
        <end position="872"/>
    </location>
</feature>
<reference evidence="6" key="1">
    <citation type="submission" date="2012-12" db="EMBL/GenBank/DDBJ databases">
        <authorList>
            <person name="Hellsten U."/>
            <person name="Grimwood J."/>
            <person name="Chapman J.A."/>
            <person name="Shapiro H."/>
            <person name="Aerts A."/>
            <person name="Otillar R.P."/>
            <person name="Terry A.Y."/>
            <person name="Boore J.L."/>
            <person name="Simakov O."/>
            <person name="Marletaz F."/>
            <person name="Cho S.-J."/>
            <person name="Edsinger-Gonzales E."/>
            <person name="Havlak P."/>
            <person name="Kuo D.-H."/>
            <person name="Larsson T."/>
            <person name="Lv J."/>
            <person name="Arendt D."/>
            <person name="Savage R."/>
            <person name="Osoegawa K."/>
            <person name="de Jong P."/>
            <person name="Lindberg D.R."/>
            <person name="Seaver E.C."/>
            <person name="Weisblat D.A."/>
            <person name="Putnam N.H."/>
            <person name="Grigoriev I.V."/>
            <person name="Rokhsar D.S."/>
        </authorList>
    </citation>
    <scope>NUCLEOTIDE SEQUENCE</scope>
    <source>
        <strain evidence="6">I ESC-2004</strain>
    </source>
</reference>
<protein>
    <recommendedName>
        <fullName evidence="3">HAUS augmin-like complex subunit 6 N-terminal domain-containing protein</fullName>
    </recommendedName>
</protein>
<feature type="domain" description="HAUS augmin-like complex subunit 6 N-terminal" evidence="3">
    <location>
        <begin position="75"/>
        <end position="241"/>
    </location>
</feature>
<dbReference type="EnsemblMetazoa" id="CapteT194473">
    <property type="protein sequence ID" value="CapteP194473"/>
    <property type="gene ID" value="CapteG194473"/>
</dbReference>
<dbReference type="GO" id="GO:0070652">
    <property type="term" value="C:HAUS complex"/>
    <property type="evidence" value="ECO:0007669"/>
    <property type="project" value="InterPro"/>
</dbReference>
<feature type="coiled-coil region" evidence="1">
    <location>
        <begin position="167"/>
        <end position="201"/>
    </location>
</feature>
<feature type="compositionally biased region" description="Basic and acidic residues" evidence="2">
    <location>
        <begin position="628"/>
        <end position="639"/>
    </location>
</feature>
<evidence type="ECO:0000313" key="6">
    <source>
        <dbReference type="Proteomes" id="UP000014760"/>
    </source>
</evidence>
<keyword evidence="6" id="KW-1185">Reference proteome</keyword>
<dbReference type="PANTHER" id="PTHR16151">
    <property type="entry name" value="HAUS AUGMIN-LIKE COMPLEX SUBUNIT 6"/>
    <property type="match status" value="1"/>
</dbReference>
<evidence type="ECO:0000313" key="4">
    <source>
        <dbReference type="EMBL" id="ELT89135.1"/>
    </source>
</evidence>
<evidence type="ECO:0000256" key="1">
    <source>
        <dbReference type="SAM" id="Coils"/>
    </source>
</evidence>
<sequence>MAESTNMQQVLFTTLRLLGLDVAANEKALRIPFNKDMFNLPNKKGFECVMHFLFSKLDANKCKEDFKFVIASFQNDANAHLPLIVPSLFMSPGGEKFTRFLFSFSNYVLHKTITDQFGVNQRQFLRHPILNPQSLPLGAVVAEGLMCGMVRHRKAFVDHAQDVSHLHDQWRAEAKELVKTYRNLTKNIRELERQVQMEIQNAVSSSGSPIARRHKSGSLEYNFDSQSVKRAAKVQKLRDNWKQVTSFSQSQTKAQEVLGSVIDGSEEKHCIDANQINIKVPDLLLQQCERELHRRNVSNVYHGGKLNLLSLLHLWNLSLHLYIEKLHQEGVPSFDHLQPVISSHADTCKAHLSTTQNLKTELVTDVLPTLHKSIRDLQHKLDASIFQGGSPSRMPANNSLGLWLMPPTPPYVFGPMNTPQDKKFCLSSKFSEKQNVPTPEAALQVLRDVRSKVNSASPLVLQGNPVYGPHTSPADHLKKPSQLPQQQKYYQKSHNNSTAARNDSSFISSKKCLNQPPKPSLTVRKTFANRRRYAKNEPNSSSSSDPKSPPGYQNQAADKIVAAVLGGEGSSPGNNLFSSPSSVHSVETSDREAFVVRDKLGRTPAPATHHWHRKLKSSVHPLSSTQIEHSEEEAKHHANDGPSLLDTSSSNSPYRGAAPSQLNMSSTWLSQQSRESSPCLPQTLPLIPSLPSSIHSNTEEQSLARVLDFEDIASQTSVDDFNDKSGDLLDLTPVAPCEFESLDDEFQTFATFTQTPQVLRQHMQEALSEDQPIEVVEYENGSFNKYSVRSPIREAEIEDSLLKNSHIEAGLRLTQNLEAELESWRQKGLVTSNHEEKSLDDIRARFNRLKVSTQEKAVPESPKPVSVESPRSNSVHFQEPIGKPDLLLSPLTNLLHDEEPDRHPNRMSLGPGILDLDFEDSFLVPSSPIEIQDDV</sequence>
<dbReference type="OrthoDB" id="5575722at2759"/>
<dbReference type="InterPro" id="IPR028163">
    <property type="entry name" value="HAUS_6_N"/>
</dbReference>
<dbReference type="AlphaFoldDB" id="R7T6K9"/>
<feature type="region of interest" description="Disordered" evidence="2">
    <location>
        <begin position="456"/>
        <end position="589"/>
    </location>
</feature>
<keyword evidence="1" id="KW-0175">Coiled coil</keyword>
<proteinExistence type="predicted"/>
<dbReference type="PANTHER" id="PTHR16151:SF2">
    <property type="entry name" value="HAUS AUGMIN-LIKE COMPLEX SUBUNIT 6"/>
    <property type="match status" value="1"/>
</dbReference>
<feature type="compositionally biased region" description="Polar residues" evidence="2">
    <location>
        <begin position="660"/>
        <end position="680"/>
    </location>
</feature>
<dbReference type="OMA" id="RSHCNEV"/>
<evidence type="ECO:0000256" key="2">
    <source>
        <dbReference type="SAM" id="MobiDB-lite"/>
    </source>
</evidence>
<dbReference type="EMBL" id="AMQN01003301">
    <property type="status" value="NOT_ANNOTATED_CDS"/>
    <property type="molecule type" value="Genomic_DNA"/>
</dbReference>
<evidence type="ECO:0000313" key="5">
    <source>
        <dbReference type="EnsemblMetazoa" id="CapteP194473"/>
    </source>
</evidence>
<feature type="compositionally biased region" description="Polar residues" evidence="2">
    <location>
        <begin position="494"/>
        <end position="512"/>
    </location>
</feature>
<dbReference type="GO" id="GO:1990498">
    <property type="term" value="C:mitotic spindle microtubule"/>
    <property type="evidence" value="ECO:0007669"/>
    <property type="project" value="TreeGrafter"/>
</dbReference>
<feature type="compositionally biased region" description="Low complexity" evidence="2">
    <location>
        <begin position="480"/>
        <end position="493"/>
    </location>
</feature>